<gene>
    <name evidence="8" type="ORF">BR63_00535</name>
</gene>
<dbReference type="EMBL" id="CP045798">
    <property type="protein sequence ID" value="QNB44941.1"/>
    <property type="molecule type" value="Genomic_DNA"/>
</dbReference>
<dbReference type="InterPro" id="IPR029752">
    <property type="entry name" value="D-isomer_DH_CS1"/>
</dbReference>
<sequence>MGKKVLLTQPIHPDAIARLREEAEVVIAESTEESVVKKAIKDADGAIVRVSPFTRAIIESGDKLKVIGRHGVGLDNIDVKAATEHNIPVVYAPGSNTNAVAEHAVTLMLALAKKLLQAHTALTQRGDYQCRLTIRTGEIKDKVVGIVGLGQIGRRVAAICQHGFGAKLITYDPYLSQETLQSSGLKVKVVAKLDDLLQEADFVSLHAPATPDNRKLIGTRELALMKKSAFLINTGRGELVDEEALYQALTQGIISGAGLDVFDPEPPEQGNPLFGLPNVVVTPHMAAHSEEGLRMMAMMAAEQVLQVLRGERPPHLANPQIWESRRFKQS</sequence>
<proteinExistence type="inferred from homology"/>
<evidence type="ECO:0000259" key="6">
    <source>
        <dbReference type="Pfam" id="PF00389"/>
    </source>
</evidence>
<accession>A0A7G6DYN7</accession>
<dbReference type="SUPFAM" id="SSF51735">
    <property type="entry name" value="NAD(P)-binding Rossmann-fold domains"/>
    <property type="match status" value="1"/>
</dbReference>
<dbReference type="InterPro" id="IPR006140">
    <property type="entry name" value="D-isomer_DH_NAD-bd"/>
</dbReference>
<dbReference type="Pfam" id="PF02826">
    <property type="entry name" value="2-Hacid_dh_C"/>
    <property type="match status" value="1"/>
</dbReference>
<dbReference type="GO" id="GO:0008652">
    <property type="term" value="P:amino acid biosynthetic process"/>
    <property type="evidence" value="ECO:0007669"/>
    <property type="project" value="UniProtKB-KW"/>
</dbReference>
<keyword evidence="9" id="KW-1185">Reference proteome</keyword>
<evidence type="ECO:0000259" key="7">
    <source>
        <dbReference type="Pfam" id="PF02826"/>
    </source>
</evidence>
<feature type="domain" description="D-isomer specific 2-hydroxyacid dehydrogenase catalytic" evidence="6">
    <location>
        <begin position="5"/>
        <end position="318"/>
    </location>
</feature>
<dbReference type="InterPro" id="IPR006139">
    <property type="entry name" value="D-isomer_2_OHA_DH_cat_dom"/>
</dbReference>
<dbReference type="Pfam" id="PF00389">
    <property type="entry name" value="2-Hacid_dh"/>
    <property type="match status" value="1"/>
</dbReference>
<evidence type="ECO:0008006" key="10">
    <source>
        <dbReference type="Google" id="ProtNLM"/>
    </source>
</evidence>
<dbReference type="PANTHER" id="PTHR42789">
    <property type="entry name" value="D-ISOMER SPECIFIC 2-HYDROXYACID DEHYDROGENASE FAMILY PROTEIN (AFU_ORTHOLOGUE AFUA_6G10090)"/>
    <property type="match status" value="1"/>
</dbReference>
<keyword evidence="4" id="KW-0520">NAD</keyword>
<dbReference type="PROSITE" id="PS00670">
    <property type="entry name" value="D_2_HYDROXYACID_DH_2"/>
    <property type="match status" value="1"/>
</dbReference>
<dbReference type="PANTHER" id="PTHR42789:SF1">
    <property type="entry name" value="D-ISOMER SPECIFIC 2-HYDROXYACID DEHYDROGENASE FAMILY PROTEIN (AFU_ORTHOLOGUE AFUA_6G10090)"/>
    <property type="match status" value="1"/>
</dbReference>
<evidence type="ECO:0000256" key="5">
    <source>
        <dbReference type="RuleBase" id="RU003719"/>
    </source>
</evidence>
<evidence type="ECO:0000256" key="1">
    <source>
        <dbReference type="ARBA" id="ARBA00005854"/>
    </source>
</evidence>
<dbReference type="AlphaFoldDB" id="A0A7G6DYN7"/>
<dbReference type="RefSeq" id="WP_034423704.1">
    <property type="nucleotide sequence ID" value="NZ_CP045798.1"/>
</dbReference>
<comment type="similarity">
    <text evidence="1 5">Belongs to the D-isomer specific 2-hydroxyacid dehydrogenase family.</text>
</comment>
<evidence type="ECO:0000256" key="2">
    <source>
        <dbReference type="ARBA" id="ARBA00022605"/>
    </source>
</evidence>
<keyword evidence="3 5" id="KW-0560">Oxidoreductase</keyword>
<dbReference type="InterPro" id="IPR036291">
    <property type="entry name" value="NAD(P)-bd_dom_sf"/>
</dbReference>
<feature type="domain" description="D-isomer specific 2-hydroxyacid dehydrogenase NAD-binding" evidence="7">
    <location>
        <begin position="105"/>
        <end position="286"/>
    </location>
</feature>
<dbReference type="PROSITE" id="PS00065">
    <property type="entry name" value="D_2_HYDROXYACID_DH_1"/>
    <property type="match status" value="1"/>
</dbReference>
<organism evidence="8 9">
    <name type="scientific">Thermanaerosceptrum fracticalcis</name>
    <dbReference type="NCBI Taxonomy" id="1712410"/>
    <lineage>
        <taxon>Bacteria</taxon>
        <taxon>Bacillati</taxon>
        <taxon>Bacillota</taxon>
        <taxon>Clostridia</taxon>
        <taxon>Eubacteriales</taxon>
        <taxon>Peptococcaceae</taxon>
        <taxon>Thermanaerosceptrum</taxon>
    </lineage>
</organism>
<keyword evidence="2" id="KW-0028">Amino-acid biosynthesis</keyword>
<dbReference type="GO" id="GO:0051287">
    <property type="term" value="F:NAD binding"/>
    <property type="evidence" value="ECO:0007669"/>
    <property type="project" value="InterPro"/>
</dbReference>
<dbReference type="InterPro" id="IPR050857">
    <property type="entry name" value="D-2-hydroxyacid_DH"/>
</dbReference>
<dbReference type="FunFam" id="3.40.50.720:FF:000203">
    <property type="entry name" value="D-3-phosphoglycerate dehydrogenase (SerA)"/>
    <property type="match status" value="1"/>
</dbReference>
<evidence type="ECO:0000256" key="4">
    <source>
        <dbReference type="ARBA" id="ARBA00023027"/>
    </source>
</evidence>
<evidence type="ECO:0000313" key="9">
    <source>
        <dbReference type="Proteomes" id="UP000515847"/>
    </source>
</evidence>
<dbReference type="KEGG" id="tfr:BR63_00535"/>
<dbReference type="Gene3D" id="3.40.50.720">
    <property type="entry name" value="NAD(P)-binding Rossmann-like Domain"/>
    <property type="match status" value="2"/>
</dbReference>
<dbReference type="Proteomes" id="UP000515847">
    <property type="component" value="Chromosome"/>
</dbReference>
<dbReference type="CDD" id="cd12173">
    <property type="entry name" value="PGDH_4"/>
    <property type="match status" value="1"/>
</dbReference>
<evidence type="ECO:0000256" key="3">
    <source>
        <dbReference type="ARBA" id="ARBA00023002"/>
    </source>
</evidence>
<dbReference type="PROSITE" id="PS00671">
    <property type="entry name" value="D_2_HYDROXYACID_DH_3"/>
    <property type="match status" value="1"/>
</dbReference>
<dbReference type="InterPro" id="IPR029753">
    <property type="entry name" value="D-isomer_DH_CS"/>
</dbReference>
<name>A0A7G6DYN7_THEFR</name>
<evidence type="ECO:0000313" key="8">
    <source>
        <dbReference type="EMBL" id="QNB44941.1"/>
    </source>
</evidence>
<dbReference type="OrthoDB" id="9805416at2"/>
<dbReference type="SUPFAM" id="SSF52283">
    <property type="entry name" value="Formate/glycerate dehydrogenase catalytic domain-like"/>
    <property type="match status" value="1"/>
</dbReference>
<protein>
    <recommendedName>
        <fullName evidence="10">Hydroxyacid dehydrogenase</fullName>
    </recommendedName>
</protein>
<dbReference type="GO" id="GO:0016616">
    <property type="term" value="F:oxidoreductase activity, acting on the CH-OH group of donors, NAD or NADP as acceptor"/>
    <property type="evidence" value="ECO:0007669"/>
    <property type="project" value="InterPro"/>
</dbReference>
<reference evidence="8 9" key="1">
    <citation type="journal article" date="2019" name="Front. Microbiol.">
        <title>Thermoanaerosceptrum fracticalcis gen. nov. sp. nov., a Novel Fumarate-Fermenting Microorganism From a Deep Fractured Carbonate Aquifer of the US Great Basin.</title>
        <authorList>
            <person name="Hamilton-Brehm S.D."/>
            <person name="Stewart L.E."/>
            <person name="Zavarin M."/>
            <person name="Caldwell M."/>
            <person name="Lawson P.A."/>
            <person name="Onstott T.C."/>
            <person name="Grzymski J."/>
            <person name="Neveux I."/>
            <person name="Lollar B.S."/>
            <person name="Russell C.E."/>
            <person name="Moser D.P."/>
        </authorList>
    </citation>
    <scope>NUCLEOTIDE SEQUENCE [LARGE SCALE GENOMIC DNA]</scope>
    <source>
        <strain evidence="8 9">DRI-13</strain>
    </source>
</reference>